<dbReference type="EMBL" id="UGRI01000001">
    <property type="protein sequence ID" value="SUA21296.1"/>
    <property type="molecule type" value="Genomic_DNA"/>
</dbReference>
<sequence length="154" mass="18146">MPSEPFRRHLPSNKQTGRYTLHIVRFCIKPVFKIRTRFSLHPRYQPHRSAASDHRQPYPYLDGLRHAYWHVFTFQSQLLRNIFTLTAVLRQFRTANSRFGTVTTSLDYGRIVADSIVGYRIFRSAGSKQNGTHSNNGNIFKFSYLSYYLKIKKN</sequence>
<gene>
    <name evidence="1" type="ORF">NCTC11421_01356</name>
</gene>
<name>A0A378VWH6_NEIGO</name>
<dbReference type="AlphaFoldDB" id="A0A378VWH6"/>
<accession>A0A378VWH6</accession>
<evidence type="ECO:0000313" key="1">
    <source>
        <dbReference type="EMBL" id="SUA21296.1"/>
    </source>
</evidence>
<organism evidence="1">
    <name type="scientific">Neisseria gonorrhoeae</name>
    <dbReference type="NCBI Taxonomy" id="485"/>
    <lineage>
        <taxon>Bacteria</taxon>
        <taxon>Pseudomonadati</taxon>
        <taxon>Pseudomonadota</taxon>
        <taxon>Betaproteobacteria</taxon>
        <taxon>Neisseriales</taxon>
        <taxon>Neisseriaceae</taxon>
        <taxon>Neisseria</taxon>
    </lineage>
</organism>
<proteinExistence type="predicted"/>
<reference evidence="1" key="1">
    <citation type="submission" date="2018-06" db="EMBL/GenBank/DDBJ databases">
        <authorList>
            <consortium name="Pathogen Informatics"/>
            <person name="Doyle S."/>
        </authorList>
    </citation>
    <scope>NUCLEOTIDE SEQUENCE [LARGE SCALE GENOMIC DNA]</scope>
    <source>
        <strain evidence="1">NCTC11421</strain>
    </source>
</reference>
<protein>
    <submittedName>
        <fullName evidence="1">Uncharacterized protein</fullName>
    </submittedName>
</protein>